<organism evidence="3 4">
    <name type="scientific">Podospora australis</name>
    <dbReference type="NCBI Taxonomy" id="1536484"/>
    <lineage>
        <taxon>Eukaryota</taxon>
        <taxon>Fungi</taxon>
        <taxon>Dikarya</taxon>
        <taxon>Ascomycota</taxon>
        <taxon>Pezizomycotina</taxon>
        <taxon>Sordariomycetes</taxon>
        <taxon>Sordariomycetidae</taxon>
        <taxon>Sordariales</taxon>
        <taxon>Podosporaceae</taxon>
        <taxon>Podospora</taxon>
    </lineage>
</organism>
<feature type="region of interest" description="Disordered" evidence="1">
    <location>
        <begin position="411"/>
        <end position="430"/>
    </location>
</feature>
<evidence type="ECO:0000313" key="4">
    <source>
        <dbReference type="Proteomes" id="UP001302126"/>
    </source>
</evidence>
<reference evidence="3" key="1">
    <citation type="journal article" date="2023" name="Mol. Phylogenet. Evol.">
        <title>Genome-scale phylogeny and comparative genomics of the fungal order Sordariales.</title>
        <authorList>
            <person name="Hensen N."/>
            <person name="Bonometti L."/>
            <person name="Westerberg I."/>
            <person name="Brannstrom I.O."/>
            <person name="Guillou S."/>
            <person name="Cros-Aarteil S."/>
            <person name="Calhoun S."/>
            <person name="Haridas S."/>
            <person name="Kuo A."/>
            <person name="Mondo S."/>
            <person name="Pangilinan J."/>
            <person name="Riley R."/>
            <person name="LaButti K."/>
            <person name="Andreopoulos B."/>
            <person name="Lipzen A."/>
            <person name="Chen C."/>
            <person name="Yan M."/>
            <person name="Daum C."/>
            <person name="Ng V."/>
            <person name="Clum A."/>
            <person name="Steindorff A."/>
            <person name="Ohm R.A."/>
            <person name="Martin F."/>
            <person name="Silar P."/>
            <person name="Natvig D.O."/>
            <person name="Lalanne C."/>
            <person name="Gautier V."/>
            <person name="Ament-Velasquez S.L."/>
            <person name="Kruys A."/>
            <person name="Hutchinson M.I."/>
            <person name="Powell A.J."/>
            <person name="Barry K."/>
            <person name="Miller A.N."/>
            <person name="Grigoriev I.V."/>
            <person name="Debuchy R."/>
            <person name="Gladieux P."/>
            <person name="Hiltunen Thoren M."/>
            <person name="Johannesson H."/>
        </authorList>
    </citation>
    <scope>NUCLEOTIDE SEQUENCE</scope>
    <source>
        <strain evidence="3">PSN309</strain>
    </source>
</reference>
<dbReference type="AlphaFoldDB" id="A0AAN6WSW7"/>
<dbReference type="EMBL" id="MU864404">
    <property type="protein sequence ID" value="KAK4187376.1"/>
    <property type="molecule type" value="Genomic_DNA"/>
</dbReference>
<evidence type="ECO:0000256" key="2">
    <source>
        <dbReference type="SAM" id="Phobius"/>
    </source>
</evidence>
<dbReference type="SUPFAM" id="SSF50630">
    <property type="entry name" value="Acid proteases"/>
    <property type="match status" value="1"/>
</dbReference>
<gene>
    <name evidence="3" type="ORF">QBC35DRAFT_463905</name>
</gene>
<keyword evidence="2" id="KW-1133">Transmembrane helix</keyword>
<feature type="compositionally biased region" description="Gly residues" evidence="1">
    <location>
        <begin position="518"/>
        <end position="527"/>
    </location>
</feature>
<feature type="compositionally biased region" description="Polar residues" evidence="1">
    <location>
        <begin position="411"/>
        <end position="425"/>
    </location>
</feature>
<dbReference type="InterPro" id="IPR021109">
    <property type="entry name" value="Peptidase_aspartic_dom_sf"/>
</dbReference>
<name>A0AAN6WSW7_9PEZI</name>
<feature type="region of interest" description="Disordered" evidence="1">
    <location>
        <begin position="489"/>
        <end position="527"/>
    </location>
</feature>
<dbReference type="Proteomes" id="UP001302126">
    <property type="component" value="Unassembled WGS sequence"/>
</dbReference>
<protein>
    <recommendedName>
        <fullName evidence="5">Peptidase A1 domain-containing protein</fullName>
    </recommendedName>
</protein>
<keyword evidence="2" id="KW-0812">Transmembrane</keyword>
<reference evidence="3" key="2">
    <citation type="submission" date="2023-05" db="EMBL/GenBank/DDBJ databases">
        <authorList>
            <consortium name="Lawrence Berkeley National Laboratory"/>
            <person name="Steindorff A."/>
            <person name="Hensen N."/>
            <person name="Bonometti L."/>
            <person name="Westerberg I."/>
            <person name="Brannstrom I.O."/>
            <person name="Guillou S."/>
            <person name="Cros-Aarteil S."/>
            <person name="Calhoun S."/>
            <person name="Haridas S."/>
            <person name="Kuo A."/>
            <person name="Mondo S."/>
            <person name="Pangilinan J."/>
            <person name="Riley R."/>
            <person name="Labutti K."/>
            <person name="Andreopoulos B."/>
            <person name="Lipzen A."/>
            <person name="Chen C."/>
            <person name="Yanf M."/>
            <person name="Daum C."/>
            <person name="Ng V."/>
            <person name="Clum A."/>
            <person name="Ohm R."/>
            <person name="Martin F."/>
            <person name="Silar P."/>
            <person name="Natvig D."/>
            <person name="Lalanne C."/>
            <person name="Gautier V."/>
            <person name="Ament-Velasquez S.L."/>
            <person name="Kruys A."/>
            <person name="Hutchinson M.I."/>
            <person name="Powell A.J."/>
            <person name="Barry K."/>
            <person name="Miller A.N."/>
            <person name="Grigoriev I.V."/>
            <person name="Debuchy R."/>
            <person name="Gladieux P."/>
            <person name="Thoren M.H."/>
            <person name="Johannesson H."/>
        </authorList>
    </citation>
    <scope>NUCLEOTIDE SEQUENCE</scope>
    <source>
        <strain evidence="3">PSN309</strain>
    </source>
</reference>
<evidence type="ECO:0008006" key="5">
    <source>
        <dbReference type="Google" id="ProtNLM"/>
    </source>
</evidence>
<feature type="transmembrane region" description="Helical" evidence="2">
    <location>
        <begin position="439"/>
        <end position="462"/>
    </location>
</feature>
<evidence type="ECO:0000256" key="1">
    <source>
        <dbReference type="SAM" id="MobiDB-lite"/>
    </source>
</evidence>
<feature type="compositionally biased region" description="Basic and acidic residues" evidence="1">
    <location>
        <begin position="491"/>
        <end position="503"/>
    </location>
</feature>
<comment type="caution">
    <text evidence="3">The sequence shown here is derived from an EMBL/GenBank/DDBJ whole genome shotgun (WGS) entry which is preliminary data.</text>
</comment>
<keyword evidence="2" id="KW-0472">Membrane</keyword>
<evidence type="ECO:0000313" key="3">
    <source>
        <dbReference type="EMBL" id="KAK4187376.1"/>
    </source>
</evidence>
<keyword evidence="4" id="KW-1185">Reference proteome</keyword>
<proteinExistence type="predicted"/>
<sequence length="527" mass="57298">MTAPGYLDRILRCGPTATGYPSCQPSSTDSRGHLGQRYSFAESKTASSSALGGAAYGPYMYEHWDSGEPLNEVRGGEQIMTNLMSIEPPTNMEAIDELTTFKVNSTIATLDEWRFVLPDNSSVNATTGVFGMGYCCKWTRVNLFRPAHWKFRLQQVGSLWLRGYEQNRALGPVGVFRYVDPRYPPRILLHDVFLGTAVGGSPFANPSKDEGSVWQGTGDNPVADTAVRLPGGTTGSALIIPNPAAPYIYLPSGHCEELARRLPLVWNERTGLYLWDTKNPQYERIVRSPAFLGFVFGDRTATNITIKVPMHLLNVTLEPPLMPTPTPYFPCKSFDPKYDGLWTLGRAFLQAAFLGINYHESLVFLAQAPGPHMGQSVIRSMQLEDEKISSNHADEFEKSWLPSWIVLEKQTTSGDNSSTGQSSTGNVGGDAGSKMSTGAIAGIAVAAVVVLAVGIASAVWYWRRQHPPQRFITGTVTKTRLFDWALSGKGRVNEGKPTSDRRPTGVAGNGRAPAARNGGFGATAGSP</sequence>
<accession>A0AAN6WSW7</accession>
<dbReference type="Gene3D" id="2.40.70.10">
    <property type="entry name" value="Acid Proteases"/>
    <property type="match status" value="1"/>
</dbReference>